<dbReference type="Pfam" id="PF13768">
    <property type="entry name" value="VWA_3"/>
    <property type="match status" value="1"/>
</dbReference>
<feature type="domain" description="VWFA" evidence="3">
    <location>
        <begin position="278"/>
        <end position="455"/>
    </location>
</feature>
<dbReference type="Gene3D" id="3.40.50.410">
    <property type="entry name" value="von Willebrand factor, type A domain"/>
    <property type="match status" value="1"/>
</dbReference>
<dbReference type="EMBL" id="JACHIA010000005">
    <property type="protein sequence ID" value="MBB6070624.1"/>
    <property type="molecule type" value="Genomic_DNA"/>
</dbReference>
<name>A0A841GXZ6_9BACT</name>
<evidence type="ECO:0000259" key="3">
    <source>
        <dbReference type="PROSITE" id="PS50234"/>
    </source>
</evidence>
<evidence type="ECO:0000313" key="6">
    <source>
        <dbReference type="Proteomes" id="UP000582837"/>
    </source>
</evidence>
<evidence type="ECO:0000256" key="1">
    <source>
        <dbReference type="SAM" id="MobiDB-lite"/>
    </source>
</evidence>
<reference evidence="5 6" key="1">
    <citation type="submission" date="2020-08" db="EMBL/GenBank/DDBJ databases">
        <title>Genomic Encyclopedia of Type Strains, Phase IV (KMG-IV): sequencing the most valuable type-strain genomes for metagenomic binning, comparative biology and taxonomic classification.</title>
        <authorList>
            <person name="Goeker M."/>
        </authorList>
    </citation>
    <scope>NUCLEOTIDE SEQUENCE [LARGE SCALE GENOMIC DNA]</scope>
    <source>
        <strain evidence="5 6">DSM 29007</strain>
    </source>
</reference>
<dbReference type="PANTHER" id="PTHR45737:SF6">
    <property type="entry name" value="VON WILLEBRAND FACTOR A DOMAIN-CONTAINING PROTEIN 5A"/>
    <property type="match status" value="1"/>
</dbReference>
<gene>
    <name evidence="5" type="ORF">HNQ61_002245</name>
</gene>
<feature type="signal peptide" evidence="2">
    <location>
        <begin position="1"/>
        <end position="20"/>
    </location>
</feature>
<feature type="region of interest" description="Disordered" evidence="1">
    <location>
        <begin position="605"/>
        <end position="644"/>
    </location>
</feature>
<dbReference type="RefSeq" id="WP_170034454.1">
    <property type="nucleotide sequence ID" value="NZ_JABDTL010000001.1"/>
</dbReference>
<dbReference type="SUPFAM" id="SSF53300">
    <property type="entry name" value="vWA-like"/>
    <property type="match status" value="1"/>
</dbReference>
<dbReference type="InterPro" id="IPR036465">
    <property type="entry name" value="vWFA_dom_sf"/>
</dbReference>
<dbReference type="SMART" id="SM00609">
    <property type="entry name" value="VIT"/>
    <property type="match status" value="1"/>
</dbReference>
<feature type="domain" description="VIT" evidence="4">
    <location>
        <begin position="30"/>
        <end position="158"/>
    </location>
</feature>
<evidence type="ECO:0000256" key="2">
    <source>
        <dbReference type="SAM" id="SignalP"/>
    </source>
</evidence>
<dbReference type="Pfam" id="PF08487">
    <property type="entry name" value="VIT"/>
    <property type="match status" value="1"/>
</dbReference>
<proteinExistence type="predicted"/>
<accession>A0A841GXZ6</accession>
<dbReference type="AlphaFoldDB" id="A0A841GXZ6"/>
<dbReference type="InterPro" id="IPR002035">
    <property type="entry name" value="VWF_A"/>
</dbReference>
<organism evidence="5 6">
    <name type="scientific">Longimicrobium terrae</name>
    <dbReference type="NCBI Taxonomy" id="1639882"/>
    <lineage>
        <taxon>Bacteria</taxon>
        <taxon>Pseudomonadati</taxon>
        <taxon>Gemmatimonadota</taxon>
        <taxon>Longimicrobiia</taxon>
        <taxon>Longimicrobiales</taxon>
        <taxon>Longimicrobiaceae</taxon>
        <taxon>Longimicrobium</taxon>
    </lineage>
</organism>
<dbReference type="Proteomes" id="UP000582837">
    <property type="component" value="Unassembled WGS sequence"/>
</dbReference>
<keyword evidence="2" id="KW-0732">Signal</keyword>
<evidence type="ECO:0000313" key="5">
    <source>
        <dbReference type="EMBL" id="MBB6070624.1"/>
    </source>
</evidence>
<feature type="chain" id="PRO_5032998429" evidence="2">
    <location>
        <begin position="21"/>
        <end position="741"/>
    </location>
</feature>
<protein>
    <submittedName>
        <fullName evidence="5">Ca-activated chloride channel family protein</fullName>
    </submittedName>
</protein>
<comment type="caution">
    <text evidence="5">The sequence shown here is derived from an EMBL/GenBank/DDBJ whole genome shotgun (WGS) entry which is preliminary data.</text>
</comment>
<dbReference type="SMART" id="SM00327">
    <property type="entry name" value="VWA"/>
    <property type="match status" value="1"/>
</dbReference>
<dbReference type="PROSITE" id="PS51468">
    <property type="entry name" value="VIT"/>
    <property type="match status" value="1"/>
</dbReference>
<dbReference type="PANTHER" id="PTHR45737">
    <property type="entry name" value="VON WILLEBRAND FACTOR A DOMAIN-CONTAINING PROTEIN 5A"/>
    <property type="match status" value="1"/>
</dbReference>
<feature type="compositionally biased region" description="Pro residues" evidence="1">
    <location>
        <begin position="612"/>
        <end position="624"/>
    </location>
</feature>
<keyword evidence="6" id="KW-1185">Reference proteome</keyword>
<dbReference type="PROSITE" id="PS50234">
    <property type="entry name" value="VWFA"/>
    <property type="match status" value="1"/>
</dbReference>
<dbReference type="InterPro" id="IPR013694">
    <property type="entry name" value="VIT"/>
</dbReference>
<evidence type="ECO:0000259" key="4">
    <source>
        <dbReference type="PROSITE" id="PS51468"/>
    </source>
</evidence>
<sequence length="741" mass="81442">MLPRLLLAALLAGAVSAPLAAQGVIIPGECNDCRPWTPGRPAGIPVESVTFETTVEGQVATTHVTQVFRNETGRVMEGTYLFPLPGEASITEFAIWDGDRRLAGEVRPRAEARRIYEDIVRRVRDPGLLEYAGQNLFQARIFPIPARGTKKLELTYTQVLRAENGSVGYRYPLGVGRNASPVERLEGTVRINARSGLRAVYSPTHDVDVRREGGRAATVRFTRGARTEQRDFQLFYTLSEVEVGLSLFTYREPGKDGFFLLLLSPDNESQRREYPAKDVVFVLDVSGSMTDEGKMEKARRALTYGVRGLNPGDRYNIIAFSGETRLMETGLIAADRAGIARGVAFVAGLQARGGTNINDALIEALGQFPATGTRPRMLVFMTDGLPTVSETNVERIVANVTRARRPGLRLFTFGVGYDVNTRLLDRVAAENGGTADYVAPEEDLEVKVSGFFDKVNHPVLTNLALDLGAVRTDLVYPRALPDLFKGTQIALVGRYRNDRDLSAITARLTGNASPTQTFTYPGLRFPLRDERHEFLPRLWATRRVGWLMEQIRSYGENRELVDEVTDLGTRYGIVTPYTSFLALEPGAGERGQVGLDQVSVTGAPVRRRDGQAPPPPPPPPPAMVPAPVAASGQGAVEASRSSRAQQEALNLDEVVVTGMSGGTAAKAAVQRVGTRTFREMDGEWRDTEITDSTRLAETAVVFGSDEYYALIRRIPELGRYFALGTRVAVIHEGRVYRVRER</sequence>